<accession>A0A176VPY9</accession>
<dbReference type="EMBL" id="AP019871">
    <property type="protein sequence ID" value="BBN13787.1"/>
    <property type="molecule type" value="Genomic_DNA"/>
</dbReference>
<reference evidence="3" key="2">
    <citation type="journal article" date="2019" name="Curr. Biol.">
        <title>Chromatin organization in early land plants reveals an ancestral association between H3K27me3, transposons, and constitutive heterochromatin.</title>
        <authorList>
            <person name="Montgomery S.A."/>
            <person name="Tanizawa Y."/>
            <person name="Galik B."/>
            <person name="Wang N."/>
            <person name="Ito T."/>
            <person name="Mochizuki T."/>
            <person name="Akimcheva S."/>
            <person name="Bowman J."/>
            <person name="Cognat V."/>
            <person name="Drouard L."/>
            <person name="Ekker H."/>
            <person name="Houng S."/>
            <person name="Kohchi T."/>
            <person name="Lin S."/>
            <person name="Liu L.D."/>
            <person name="Nakamura Y."/>
            <person name="Valeeva L.R."/>
            <person name="Shakirov E.V."/>
            <person name="Shippen D.E."/>
            <person name="Wei W."/>
            <person name="Yagura M."/>
            <person name="Yamaoka S."/>
            <person name="Yamato K.T."/>
            <person name="Liu C."/>
            <person name="Berger F."/>
        </authorList>
    </citation>
    <scope>NUCLEOTIDE SEQUENCE [LARGE SCALE GENOMIC DNA]</scope>
    <source>
        <strain evidence="3">Tak-1</strain>
    </source>
</reference>
<dbReference type="PANTHER" id="PTHR32499:SF3">
    <property type="entry name" value="FASCICLIN-LIKE ARABINOGALACTAN PROTEIN 16"/>
    <property type="match status" value="1"/>
</dbReference>
<dbReference type="Proteomes" id="UP001162541">
    <property type="component" value="Chromosome 6"/>
</dbReference>
<dbReference type="InterPro" id="IPR044654">
    <property type="entry name" value="FLA15/16/17/18"/>
</dbReference>
<dbReference type="Pfam" id="PF02469">
    <property type="entry name" value="Fasciclin"/>
    <property type="match status" value="2"/>
</dbReference>
<reference evidence="4 5" key="1">
    <citation type="submission" date="2016-03" db="EMBL/GenBank/DDBJ databases">
        <title>Mechanisms controlling the formation of the plant cell surface in tip-growing cells are functionally conserved among land plants.</title>
        <authorList>
            <person name="Honkanen S."/>
            <person name="Jones V.A."/>
            <person name="Morieri G."/>
            <person name="Champion C."/>
            <person name="Hetherington A.J."/>
            <person name="Kelly S."/>
            <person name="Saint-Marcoux D."/>
            <person name="Proust H."/>
            <person name="Prescott H."/>
            <person name="Dolan L."/>
        </authorList>
    </citation>
    <scope>NUCLEOTIDE SEQUENCE [LARGE SCALE GENOMIC DNA]</scope>
    <source>
        <strain evidence="5">cv. Tak-1 and cv. Tak-2</strain>
        <tissue evidence="4">Whole gametophyte</tissue>
    </source>
</reference>
<evidence type="ECO:0000313" key="6">
    <source>
        <dbReference type="Proteomes" id="UP001162541"/>
    </source>
</evidence>
<dbReference type="PROSITE" id="PS50213">
    <property type="entry name" value="FAS1"/>
    <property type="match status" value="2"/>
</dbReference>
<dbReference type="SMART" id="SM00554">
    <property type="entry name" value="FAS1"/>
    <property type="match status" value="2"/>
</dbReference>
<organism evidence="4 5">
    <name type="scientific">Marchantia polymorpha subsp. ruderalis</name>
    <dbReference type="NCBI Taxonomy" id="1480154"/>
    <lineage>
        <taxon>Eukaryota</taxon>
        <taxon>Viridiplantae</taxon>
        <taxon>Streptophyta</taxon>
        <taxon>Embryophyta</taxon>
        <taxon>Marchantiophyta</taxon>
        <taxon>Marchantiopsida</taxon>
        <taxon>Marchantiidae</taxon>
        <taxon>Marchantiales</taxon>
        <taxon>Marchantiaceae</taxon>
        <taxon>Marchantia</taxon>
    </lineage>
</organism>
<keyword evidence="5" id="KW-1185">Reference proteome</keyword>
<dbReference type="InterPro" id="IPR000782">
    <property type="entry name" value="FAS1_domain"/>
</dbReference>
<protein>
    <recommendedName>
        <fullName evidence="2">FAS1 domain-containing protein</fullName>
    </recommendedName>
</protein>
<name>A0A176VPY9_MARPO</name>
<proteinExistence type="predicted"/>
<evidence type="ECO:0000313" key="3">
    <source>
        <dbReference type="EMBL" id="BBN13787.1"/>
    </source>
</evidence>
<gene>
    <name evidence="4" type="ORF">AXG93_2675s1410</name>
    <name evidence="3" type="ORF">Mp_6g06300</name>
</gene>
<sequence length="486" mass="50699">MAALSGLALVLCLCLCLGAAPPGASPAFAAAAGASANADVVGNAGSGSVLQALLESQYSEWMELVEQAAMLHPLEELVGSGRKLTIFAPQNHQLQPKIKSFLLKPSNAIALKRVVQYHVLSERVTASEWPTASFTTLASEAVWLSTQGPILMAGDVAVAAPDAIIRPDGVVHGVEEMLIPNSVMQEYVAHTTRKMATPLPTGAPGLDTRRAQLLEKQFSAVEAKLVVAAASPSLPPALALAPSIAPAPGPAMGPSTAPWLGFGDDEVTTFISAMLRFGGYSEFAGLLVDLTSLGSEISKLVNMGYKLTILAPDDKAWSGALTEEHLSSQTALEDILHYHIITEYQTEESLYSTLRRMGKTHFSTLRVPHKLAAHEVDGQVVFGEGDDAAGVFDHDIFADGRLSVQGIDRVMIPAELKATLPSDTTVSPPAPKVVKAKARNLVEQTLQLPGSSSATVNAGPGSSANGATVCLALAAGAAVLVNLLAL</sequence>
<evidence type="ECO:0000259" key="2">
    <source>
        <dbReference type="PROSITE" id="PS50213"/>
    </source>
</evidence>
<dbReference type="PANTHER" id="PTHR32499">
    <property type="entry name" value="FASCICLIN-LIKE ARABINOGALACTAN PROTEIN 16"/>
    <property type="match status" value="1"/>
</dbReference>
<feature type="signal peptide" evidence="1">
    <location>
        <begin position="1"/>
        <end position="18"/>
    </location>
</feature>
<dbReference type="EMBL" id="LVLJ01003083">
    <property type="protein sequence ID" value="OAE22707.1"/>
    <property type="molecule type" value="Genomic_DNA"/>
</dbReference>
<dbReference type="Proteomes" id="UP000077202">
    <property type="component" value="Unassembled WGS sequence"/>
</dbReference>
<dbReference type="InterPro" id="IPR036378">
    <property type="entry name" value="FAS1_dom_sf"/>
</dbReference>
<dbReference type="SUPFAM" id="SSF82153">
    <property type="entry name" value="FAS1 domain"/>
    <property type="match status" value="2"/>
</dbReference>
<dbReference type="Gene3D" id="2.30.180.10">
    <property type="entry name" value="FAS1 domain"/>
    <property type="match status" value="2"/>
</dbReference>
<feature type="domain" description="FAS1" evidence="2">
    <location>
        <begin position="45"/>
        <end position="178"/>
    </location>
</feature>
<dbReference type="AlphaFoldDB" id="A0A176VPY9"/>
<reference evidence="6" key="3">
    <citation type="journal article" date="2020" name="Curr. Biol.">
        <title>Chromatin organization in early land plants reveals an ancestral association between H3K27me3, transposons, and constitutive heterochromatin.</title>
        <authorList>
            <person name="Montgomery S.A."/>
            <person name="Tanizawa Y."/>
            <person name="Galik B."/>
            <person name="Wang N."/>
            <person name="Ito T."/>
            <person name="Mochizuki T."/>
            <person name="Akimcheva S."/>
            <person name="Bowman J.L."/>
            <person name="Cognat V."/>
            <person name="Marechal-Drouard L."/>
            <person name="Ekker H."/>
            <person name="Hong S.F."/>
            <person name="Kohchi T."/>
            <person name="Lin S.S."/>
            <person name="Liu L.D."/>
            <person name="Nakamura Y."/>
            <person name="Valeeva L.R."/>
            <person name="Shakirov E.V."/>
            <person name="Shippen D.E."/>
            <person name="Wei W.L."/>
            <person name="Yagura M."/>
            <person name="Yamaoka S."/>
            <person name="Yamato K.T."/>
            <person name="Liu C."/>
            <person name="Berger F."/>
        </authorList>
    </citation>
    <scope>NUCLEOTIDE SEQUENCE [LARGE SCALE GENOMIC DNA]</scope>
    <source>
        <strain evidence="6">Tak-1</strain>
    </source>
</reference>
<evidence type="ECO:0000313" key="4">
    <source>
        <dbReference type="EMBL" id="OAE22707.1"/>
    </source>
</evidence>
<evidence type="ECO:0000256" key="1">
    <source>
        <dbReference type="SAM" id="SignalP"/>
    </source>
</evidence>
<evidence type="ECO:0000313" key="5">
    <source>
        <dbReference type="Proteomes" id="UP000077202"/>
    </source>
</evidence>
<keyword evidence="1" id="KW-0732">Signal</keyword>
<feature type="chain" id="PRO_5042333728" description="FAS1 domain-containing protein" evidence="1">
    <location>
        <begin position="19"/>
        <end position="486"/>
    </location>
</feature>
<feature type="domain" description="FAS1" evidence="2">
    <location>
        <begin position="267"/>
        <end position="411"/>
    </location>
</feature>